<dbReference type="EMBL" id="GG662437">
    <property type="protein sequence ID" value="EAR84040.2"/>
    <property type="molecule type" value="Genomic_DNA"/>
</dbReference>
<feature type="transmembrane region" description="Helical" evidence="1">
    <location>
        <begin position="2854"/>
        <end position="2876"/>
    </location>
</feature>
<accession>I7LZJ3</accession>
<feature type="signal peptide" evidence="2">
    <location>
        <begin position="1"/>
        <end position="19"/>
    </location>
</feature>
<dbReference type="SUPFAM" id="SSF57184">
    <property type="entry name" value="Growth factor receptor domain"/>
    <property type="match status" value="1"/>
</dbReference>
<dbReference type="PANTHER" id="PTHR11319:SF35">
    <property type="entry name" value="OUTER MEMBRANE PROTEIN PMPC-RELATED"/>
    <property type="match status" value="1"/>
</dbReference>
<evidence type="ECO:0000256" key="2">
    <source>
        <dbReference type="SAM" id="SignalP"/>
    </source>
</evidence>
<dbReference type="RefSeq" id="XP_001031703.2">
    <property type="nucleotide sequence ID" value="XM_001031703.2"/>
</dbReference>
<keyword evidence="1 3" id="KW-0812">Transmembrane</keyword>
<reference evidence="4" key="1">
    <citation type="journal article" date="2006" name="PLoS Biol.">
        <title>Macronuclear genome sequence of the ciliate Tetrahymena thermophila, a model eukaryote.</title>
        <authorList>
            <person name="Eisen J.A."/>
            <person name="Coyne R.S."/>
            <person name="Wu M."/>
            <person name="Wu D."/>
            <person name="Thiagarajan M."/>
            <person name="Wortman J.R."/>
            <person name="Badger J.H."/>
            <person name="Ren Q."/>
            <person name="Amedeo P."/>
            <person name="Jones K.M."/>
            <person name="Tallon L.J."/>
            <person name="Delcher A.L."/>
            <person name="Salzberg S.L."/>
            <person name="Silva J.C."/>
            <person name="Haas B.J."/>
            <person name="Majoros W.H."/>
            <person name="Farzad M."/>
            <person name="Carlton J.M."/>
            <person name="Smith R.K. Jr."/>
            <person name="Garg J."/>
            <person name="Pearlman R.E."/>
            <person name="Karrer K.M."/>
            <person name="Sun L."/>
            <person name="Manning G."/>
            <person name="Elde N.C."/>
            <person name="Turkewitz A.P."/>
            <person name="Asai D.J."/>
            <person name="Wilkes D.E."/>
            <person name="Wang Y."/>
            <person name="Cai H."/>
            <person name="Collins K."/>
            <person name="Stewart B.A."/>
            <person name="Lee S.R."/>
            <person name="Wilamowska K."/>
            <person name="Weinberg Z."/>
            <person name="Ruzzo W.L."/>
            <person name="Wloga D."/>
            <person name="Gaertig J."/>
            <person name="Frankel J."/>
            <person name="Tsao C.-C."/>
            <person name="Gorovsky M.A."/>
            <person name="Keeling P.J."/>
            <person name="Waller R.F."/>
            <person name="Patron N.J."/>
            <person name="Cherry J.M."/>
            <person name="Stover N.A."/>
            <person name="Krieger C.J."/>
            <person name="del Toro C."/>
            <person name="Ryder H.F."/>
            <person name="Williamson S.C."/>
            <person name="Barbeau R.A."/>
            <person name="Hamilton E.P."/>
            <person name="Orias E."/>
        </authorList>
    </citation>
    <scope>NUCLEOTIDE SEQUENCE [LARGE SCALE GENOMIC DNA]</scope>
    <source>
        <strain evidence="4">SB210</strain>
    </source>
</reference>
<dbReference type="Proteomes" id="UP000009168">
    <property type="component" value="Unassembled WGS sequence"/>
</dbReference>
<feature type="transmembrane region" description="Helical" evidence="1">
    <location>
        <begin position="3025"/>
        <end position="3050"/>
    </location>
</feature>
<name>I7LZJ3_TETTS</name>
<sequence length="3475" mass="405683">MKEVYLIFIITNLIKVASTVSIECQIGQYFDLFDNVCKDCSSGCTTCYDSSNQSCLQCAQGYKYDFYKQSCVTNCQSNQVEYNNQCVQCQVENCIQCDKQFICNKCDHGYILKANQNKCVPDCPDSQVLEDVCKYSCSNNFLDIQNRKCVEKQYCPSTIRYNNFCNSNVILTAVIYDTLLYTFDNGGQIQVLKYPSLDYVTQKLFSSDSQIIDWIFLSINKKKVISISSTQINLIDLEIFALLNSTNIPSSRIVPNAQILYNQKMYITPSGSNLIIIDFLTFNQTSFRLKEDTISTAKAWDTKKLNLIIKNDDFSFSYIDTVQNSVIQVSCTKCQGISTFYLTDNIFIGNNYSQALISIFYLNFTEASGDLIFQKTLTIQGIIVYDNLLPPYYIIFYSEETYCLYFLTQEQQTLVTYLEDDYDFQIEYETLDFIIFQQNDSSSLGLQIVQDTQAISVYNLTLNTNFSDYYVSVVQGFNKQSLSIQYLFILFEGKVSVFDQYKREAIQSCFQAYSYKTFIPVLKATEQMKTPQNNKFMIKQTKYFRSANGSMIGYLNSRGYFILIQEDTEQLINTYYSELGQNIDVCSAFQSVKQSKIYLIIQNIEKNIFQLIVLGQINLRVLDVVFIDNIGNPSQIQCFYSVDKEQIVIGFIDSKLYLYQIDLLKNYKVIKSTQLNSDYLYGDYEINMQNQLVFTKNQYFIFIILNFNLDIVFEQQFSVTSSLQIGYAYNQQNNTILLQFNNMIYLYQLENSRVIQEINLPNLKIQAIYGFLDSPWVFIQDLKMAIILNYLTQDIILQYQQEGALKITQQNWFSSTIFGFIRNQFELNIFNCDSKQLKSQSFGQSIFDYNIYDFNIALVTFLTNQILVFDYLNQNIINQINLGNDIVSFNVILPVDFQLSQNNIIFQQNNDFLFFVTNPILSSHFDIEIDADQTQKTDLYSSYISELDIFIISSMESVQIFQGRTVNNIIADIQVGETIGSVQQLIQNILYLMDQQIILIQNTRYFMIFDIINNFQVVEFQKGIDFMNKITDQKMLLAYGINEIFDNSSCLYDLKIKKQLGCQQSDFQSFFNSYVNQIVLNNKYILYIQEYIQKIQDLKFQTIWSYKSDGSVNFSKCNDMLQICLLFDQDGAIYLIQYFNIEKGNVSVSIFSLINIQAAPIVQFIISYNCAMIAFEQNVNVQVLCNQGGLFYSKILYLDSPITRYFKYANLNELIIYITDKGEVKLQQLDLLNYSNQVYTIKLQTDSNSLSEKSSIQMYQEKELLIIYIGNVIYFIDIYLKELMSLTVLDYNIVELFLDKDRQTLHCFQLYKYQIFSIEQIFYIGPPRIQPNKVQSYTLFVEYKYLFQVDTLQDIVFFNEVTNDKDTQLVQLKELKREYIKKNFQLNLKTEHENKIYAQNAQIILLNNNDLEIDVMIIFNKKISRILYNIQELVLKQIAWSTTYDINNPPFDFYSHEVIVQDNYIIFFDFKNMMIKTLVQYSEKSSNNNNTFSNNLFKFLNVTSVNTYYKFMQIYYFQNNLDALVIVEQDNRLKLVNLFDNQLIFDSYVFVPNSQISFQIDFVKFSMMKSYLILNNKYSFMILDINNSFKQIYYQVVTNNIQSIQKEEAYNILYIIEDRGYSINVFDLDTLSIQKNTVIFKPGRSNIQITIISSFIVIYSDSQVNFYNRSTKRYILSYRYIDKQYKVQNIQQTLFDNYYIVVMNQAIRLITIDFVSQQSFSLFQVNLEQSEVFSVDFDTIYSKFTIEIQSLKYGEYVISNIVFFYKQWLLQNNEFRVKNVFNNFKQIRQKLLCAFEFVMNPNEINNIVEQELLQQSSNAFNFAITSMQVYVKEQARFQIPYLDESYIGDGGISIKLQKYAQNSNLENNQDTSLPIPADQKYTMVLKETLNFLNSNAVNFDNLIVSFKYLKGQVIELNGNKFQNLQDIIFSYTDIYTDIKNSTLYLRNLEKVVFHNINFQNMQQIETPSSGMGVISIDNVLNVVIDGVNFTNIDKLFGRGSFLRVTNSLNVQIKNINFNNITCVGYSAKNLQQLGLPTTINYLNYFLHFENVTNLEISYINMNSCKWTNFYFLRTINISNVVYFNNSQITQQIVIVNQTLDQILQQGYQLNQECKINGIFANQISQSNIIQVNHQKQREFKANDSIYLNYNLFICLPQSFFSFFLTQAVQLNNILIDDLQLNAVEFNIFNFIQTNQILSDNITFSNIFQTYLQNPPLAQAINTQGSQQFEISNSVFEKNSNIRFIFTPNLPISQAELVQNQFVKFNKIQVRNSQHFACLIEGSAYDNVIINSYFYNLINGQTLKQIQELQSNNQYIYFSKQPSGIIGLYSIHSLLLKNNIFLSCKSYSSAAIYLSQGYIIQFIQNKFEANQALTIAGAVNLQNIISITLVGCTFSLNKASESAGGAIIIQQSLVYQFTGNIFQGNQAKKDSAGAILLISTDIKSFYGNYFENNQAAIGGCMRFYYTLPSFFDKNNTYLQNNTFKNNKASLYGPNIASDPQGINLVQQNLNSSTVYVFNQTQNYTVINQISGDYLQYPLKVVLTDQDMIPIIFPYSLYLQNQNNLKDANQQTINQNENPDNNFPIESDQITQQFQSYQIQVIPYPSMHIDESSITTVYDFQCKCYIINFSLSAKPLFNSSFKIQTKNSYYITDFNNTQPQLLFQPLSLTINVEFGKCLPGDILVFNDQIVTCQPCPSGKYTLVDISSYTQYDSNLQKDQSLQQCKICPEQAVSCEKNIINLKNGFWRLNNMTDLIYDCQDSRDSCLPEDPKSRQGCKTGYIGIYCAECDYRAKLWDFQYGRFYDQDCQTCSQINQWSNIVFTVIILIFLFIYNYMQVNRQRKFAKKSCISYYLRKFNFMLIGKSGLIDHGAVYTKIFINYLQIMFLLFSNKLQIPIVRQILQLLGGDPLQLQYASMDCVISNFSSLPIYVNKTLFQQLLPLTILALCILVLAIQKNISQRRKNITFQTKYIFPSMRDFKAQGLFIYLFYSPSFLIKLISYMFCSSTISFSHLVGDHSYSCFTAEHKAYFYTLLLPLFILWAFLIPLTVIFILRKNSNKLYYIWIKQSYGFLYQEYNDKKYFWEFVKIYMKILIMVVVIAFNNDLSLRYVIVIFILFIYFLITLQANPYITKDLNYCDRISNLTIILSVIIDLFLNQSSSSSFVFQQVNQIIILVINCFFLLLILKRLILKPLPFSYSEMNLFQKMIYKLRNIFPALFSFVQFQPQNPFNIFRNWKRLKLIIQNFQEMRKSRNLFNDQFFKTFQQTRFYGQGLNEITSHSSQKSQIESIKIRERQPIHLSSLPCNMSIEDFDQQDSSLKKSTKKGQFIKTVKTEPYDINEIQLGSVQIKSSEKNFQNKICEDSSVFEENMERLQEDKYSINDISQQKFISIFKLNRKGFEEQRSNFQNKNQESNQIDQTNFTNFYEVQSPSSFYQNEFSSQNIRNQSSIQDKSQINQLKLKSISQLNQNQSSHKFKKV</sequence>
<keyword evidence="1" id="KW-0472">Membrane</keyword>
<feature type="chain" id="PRO_5003712098" evidence="2">
    <location>
        <begin position="20"/>
        <end position="3475"/>
    </location>
</feature>
<dbReference type="SMART" id="SM00261">
    <property type="entry name" value="FU"/>
    <property type="match status" value="2"/>
</dbReference>
<keyword evidence="1" id="KW-1133">Transmembrane helix</keyword>
<dbReference type="InterPro" id="IPR009030">
    <property type="entry name" value="Growth_fac_rcpt_cys_sf"/>
</dbReference>
<dbReference type="GeneID" id="7826351"/>
<feature type="transmembrane region" description="Helical" evidence="1">
    <location>
        <begin position="2814"/>
        <end position="2833"/>
    </location>
</feature>
<feature type="transmembrane region" description="Helical" evidence="1">
    <location>
        <begin position="2981"/>
        <end position="3005"/>
    </location>
</feature>
<feature type="transmembrane region" description="Helical" evidence="1">
    <location>
        <begin position="3164"/>
        <end position="3182"/>
    </location>
</feature>
<dbReference type="KEGG" id="tet:TTHERM_00755740"/>
<feature type="transmembrane region" description="Helical" evidence="1">
    <location>
        <begin position="3133"/>
        <end position="3152"/>
    </location>
</feature>
<dbReference type="PANTHER" id="PTHR11319">
    <property type="entry name" value="G PROTEIN-COUPLED RECEPTOR-RELATED"/>
    <property type="match status" value="1"/>
</dbReference>
<dbReference type="CDD" id="cd00064">
    <property type="entry name" value="FU"/>
    <property type="match status" value="1"/>
</dbReference>
<dbReference type="InterPro" id="IPR011050">
    <property type="entry name" value="Pectin_lyase_fold/virulence"/>
</dbReference>
<keyword evidence="2" id="KW-0732">Signal</keyword>
<keyword evidence="4" id="KW-1185">Reference proteome</keyword>
<feature type="transmembrane region" description="Helical" evidence="1">
    <location>
        <begin position="2932"/>
        <end position="2951"/>
    </location>
</feature>
<gene>
    <name evidence="3" type="ORF">TTHERM_00755740</name>
</gene>
<dbReference type="InParanoid" id="I7LZJ3"/>
<feature type="transmembrane region" description="Helical" evidence="1">
    <location>
        <begin position="3078"/>
        <end position="3098"/>
    </location>
</feature>
<evidence type="ECO:0000313" key="3">
    <source>
        <dbReference type="EMBL" id="EAR84040.2"/>
    </source>
</evidence>
<evidence type="ECO:0000256" key="1">
    <source>
        <dbReference type="SAM" id="Phobius"/>
    </source>
</evidence>
<protein>
    <submittedName>
        <fullName evidence="3">Transmembrane protein, putative</fullName>
    </submittedName>
</protein>
<dbReference type="SUPFAM" id="SSF51126">
    <property type="entry name" value="Pectin lyase-like"/>
    <property type="match status" value="1"/>
</dbReference>
<proteinExistence type="predicted"/>
<organism evidence="3 4">
    <name type="scientific">Tetrahymena thermophila (strain SB210)</name>
    <dbReference type="NCBI Taxonomy" id="312017"/>
    <lineage>
        <taxon>Eukaryota</taxon>
        <taxon>Sar</taxon>
        <taxon>Alveolata</taxon>
        <taxon>Ciliophora</taxon>
        <taxon>Intramacronucleata</taxon>
        <taxon>Oligohymenophorea</taxon>
        <taxon>Hymenostomatida</taxon>
        <taxon>Tetrahymenina</taxon>
        <taxon>Tetrahymenidae</taxon>
        <taxon>Tetrahymena</taxon>
    </lineage>
</organism>
<dbReference type="InterPro" id="IPR006212">
    <property type="entry name" value="Furin_repeat"/>
</dbReference>
<feature type="transmembrane region" description="Helical" evidence="1">
    <location>
        <begin position="3104"/>
        <end position="3121"/>
    </location>
</feature>
<dbReference type="Gene3D" id="2.10.220.10">
    <property type="entry name" value="Hormone Receptor, Insulin-like Growth Factor Receptor 1, Chain A, domain 2"/>
    <property type="match status" value="1"/>
</dbReference>
<evidence type="ECO:0000313" key="4">
    <source>
        <dbReference type="Proteomes" id="UP000009168"/>
    </source>
</evidence>